<dbReference type="PANTHER" id="PTHR42715:SF10">
    <property type="entry name" value="BETA-GLUCOSIDASE"/>
    <property type="match status" value="1"/>
</dbReference>
<dbReference type="SUPFAM" id="SSF52279">
    <property type="entry name" value="Beta-D-glucan exohydrolase, C-terminal domain"/>
    <property type="match status" value="1"/>
</dbReference>
<dbReference type="InterPro" id="IPR036962">
    <property type="entry name" value="Glyco_hydro_3_N_sf"/>
</dbReference>
<organism evidence="4">
    <name type="scientific">Hafnia alvei</name>
    <dbReference type="NCBI Taxonomy" id="569"/>
    <lineage>
        <taxon>Bacteria</taxon>
        <taxon>Pseudomonadati</taxon>
        <taxon>Pseudomonadota</taxon>
        <taxon>Gammaproteobacteria</taxon>
        <taxon>Enterobacterales</taxon>
        <taxon>Hafniaceae</taxon>
        <taxon>Hafnia</taxon>
    </lineage>
</organism>
<keyword evidence="2 4" id="KW-0378">Hydrolase</keyword>
<evidence type="ECO:0000256" key="2">
    <source>
        <dbReference type="ARBA" id="ARBA00022801"/>
    </source>
</evidence>
<keyword evidence="4" id="KW-0326">Glycosidase</keyword>
<dbReference type="Gene3D" id="3.20.20.300">
    <property type="entry name" value="Glycoside hydrolase, family 3, N-terminal domain"/>
    <property type="match status" value="1"/>
</dbReference>
<accession>A0A172WZV6</accession>
<dbReference type="Gene3D" id="3.40.50.1700">
    <property type="entry name" value="Glycoside hydrolase family 3 C-terminal domain"/>
    <property type="match status" value="1"/>
</dbReference>
<reference evidence="4" key="1">
    <citation type="journal article" date="2016" name="PLoS ONE">
        <title>Genetic Diversity of O-Antigens in Hafnia alvei and the Development of a Suspension Array for Serotype Detection.</title>
        <authorList>
            <person name="Duan Z."/>
            <person name="Niedziela T."/>
            <person name="Lugowski C."/>
            <person name="Cao B."/>
            <person name="Wang T."/>
            <person name="Xu L."/>
            <person name="Yang B."/>
            <person name="Liu B."/>
            <person name="Wang L."/>
        </authorList>
    </citation>
    <scope>NUCLEOTIDE SEQUENCE</scope>
    <source>
        <strain evidence="4">PCM1191</strain>
    </source>
</reference>
<name>A0A172WZV6_HAFAL</name>
<dbReference type="Pfam" id="PF00933">
    <property type="entry name" value="Glyco_hydro_3"/>
    <property type="match status" value="1"/>
</dbReference>
<dbReference type="SMART" id="SM01217">
    <property type="entry name" value="Fn3_like"/>
    <property type="match status" value="1"/>
</dbReference>
<sequence length="721" mass="79709">MLNKLYRYKMVILILFFLLTYFIHANYNQLNKLKYPTIRTEEKIKLLSTSFGFSIQGYDKPAGALNSAGFNAGLPEYGIPALQEVDSGMGIANPGILRKNDNSTALPSTLLIASTFSRDLAFAGGEILGSEAKDKGFNIVLAGGVNLIREPRNGRNFEYSSEDPLLSGIMTGSFVQGIQSNNVVSTIKHFALNAQETGRVVLNAVISEKNARESDLLAFEIANEIGQPGSVMTAYNKVNGVYASENEFLLNQVLKKDWGYKGWVMSDWGGTHSTDKAISAGLDQQSGYEYDDAHYFGQPLVDAVRTGRVSHERIDDMFSRIVTTLNKHDVFKKVKPLTAKNYEQHAITAQKIAESGIVLLKNDGILPLKKDIKKILIIGGHADQGVLSGAGASQVIPEGSFLLKTKQGIQVFHKASIVDALRKELPSASIIFESGDNFDKIRNTDADSIIIVANQWGRETKDHLSLSLPDKQDALISSVAAIHDNVIVLLQTGGPVYMPWRDSVKGILEAWYSGTGGASAIANVIVGNVNPSGKLPVSFPLDASDLPHPIIREWSTTTSSPRLPKKGFFDINYNIEGSNVGYKWFYKNNLKMLYPFGYGLSYTKFDYANFTLTQDSEKIITLFADIKNVGSDFGVDTAQVYMYGPDNSVRLVSWSNTSLAEGKTKKVTFKIDPRLLSTYDVKNKEWVMNSGKYTFCLAKFFGDCSREVYFNTKKQVMYKYN</sequence>
<dbReference type="EC" id="3.2.1.21" evidence="4"/>
<dbReference type="InterPro" id="IPR013783">
    <property type="entry name" value="Ig-like_fold"/>
</dbReference>
<dbReference type="PRINTS" id="PR00133">
    <property type="entry name" value="GLHYDRLASE3"/>
</dbReference>
<dbReference type="PANTHER" id="PTHR42715">
    <property type="entry name" value="BETA-GLUCOSIDASE"/>
    <property type="match status" value="1"/>
</dbReference>
<dbReference type="EMBL" id="KX117079">
    <property type="protein sequence ID" value="ANF29900.1"/>
    <property type="molecule type" value="Genomic_DNA"/>
</dbReference>
<protein>
    <submittedName>
        <fullName evidence="4">Beta-glucosidase BoGH3A</fullName>
        <ecNumber evidence="4">3.2.1.21</ecNumber>
    </submittedName>
</protein>
<dbReference type="InterPro" id="IPR036881">
    <property type="entry name" value="Glyco_hydro_3_C_sf"/>
</dbReference>
<dbReference type="GO" id="GO:0005975">
    <property type="term" value="P:carbohydrate metabolic process"/>
    <property type="evidence" value="ECO:0007669"/>
    <property type="project" value="InterPro"/>
</dbReference>
<dbReference type="InterPro" id="IPR050288">
    <property type="entry name" value="Cellulose_deg_GH3"/>
</dbReference>
<dbReference type="Pfam" id="PF01915">
    <property type="entry name" value="Glyco_hydro_3_C"/>
    <property type="match status" value="1"/>
</dbReference>
<dbReference type="InterPro" id="IPR001764">
    <property type="entry name" value="Glyco_hydro_3_N"/>
</dbReference>
<dbReference type="InterPro" id="IPR002772">
    <property type="entry name" value="Glyco_hydro_3_C"/>
</dbReference>
<evidence type="ECO:0000259" key="3">
    <source>
        <dbReference type="SMART" id="SM01217"/>
    </source>
</evidence>
<feature type="domain" description="Fibronectin type III-like" evidence="3">
    <location>
        <begin position="636"/>
        <end position="705"/>
    </location>
</feature>
<proteinExistence type="inferred from homology"/>
<dbReference type="GO" id="GO:0008422">
    <property type="term" value="F:beta-glucosidase activity"/>
    <property type="evidence" value="ECO:0007669"/>
    <property type="project" value="UniProtKB-EC"/>
</dbReference>
<dbReference type="Gene3D" id="2.60.40.10">
    <property type="entry name" value="Immunoglobulins"/>
    <property type="match status" value="1"/>
</dbReference>
<dbReference type="InterPro" id="IPR017853">
    <property type="entry name" value="GH"/>
</dbReference>
<dbReference type="InterPro" id="IPR026891">
    <property type="entry name" value="Fn3-like"/>
</dbReference>
<comment type="similarity">
    <text evidence="1">Belongs to the glycosyl hydrolase 3 family.</text>
</comment>
<dbReference type="SUPFAM" id="SSF51445">
    <property type="entry name" value="(Trans)glycosidases"/>
    <property type="match status" value="1"/>
</dbReference>
<dbReference type="Pfam" id="PF14310">
    <property type="entry name" value="Fn3-like"/>
    <property type="match status" value="1"/>
</dbReference>
<evidence type="ECO:0000313" key="4">
    <source>
        <dbReference type="EMBL" id="ANF29900.1"/>
    </source>
</evidence>
<evidence type="ECO:0000256" key="1">
    <source>
        <dbReference type="ARBA" id="ARBA00005336"/>
    </source>
</evidence>
<dbReference type="AlphaFoldDB" id="A0A172WZV6"/>